<dbReference type="EMBL" id="JAPFFF010000001">
    <property type="protein sequence ID" value="KAK8899867.1"/>
    <property type="molecule type" value="Genomic_DNA"/>
</dbReference>
<gene>
    <name evidence="8" type="ORF">M9Y10_002190</name>
</gene>
<organism evidence="8 9">
    <name type="scientific">Tritrichomonas musculus</name>
    <dbReference type="NCBI Taxonomy" id="1915356"/>
    <lineage>
        <taxon>Eukaryota</taxon>
        <taxon>Metamonada</taxon>
        <taxon>Parabasalia</taxon>
        <taxon>Tritrichomonadida</taxon>
        <taxon>Tritrichomonadidae</taxon>
        <taxon>Tritrichomonas</taxon>
    </lineage>
</organism>
<proteinExistence type="inferred from homology"/>
<evidence type="ECO:0000256" key="4">
    <source>
        <dbReference type="ARBA" id="ARBA00022989"/>
    </source>
</evidence>
<evidence type="ECO:0000256" key="3">
    <source>
        <dbReference type="ARBA" id="ARBA00022692"/>
    </source>
</evidence>
<dbReference type="Pfam" id="PF05154">
    <property type="entry name" value="TM2"/>
    <property type="match status" value="1"/>
</dbReference>
<keyword evidence="9" id="KW-1185">Reference proteome</keyword>
<comment type="caution">
    <text evidence="8">The sequence shown here is derived from an EMBL/GenBank/DDBJ whole genome shotgun (WGS) entry which is preliminary data.</text>
</comment>
<dbReference type="PANTHER" id="PTHR21016">
    <property type="entry name" value="BETA-AMYLOID BINDING PROTEIN-RELATED"/>
    <property type="match status" value="1"/>
</dbReference>
<feature type="transmembrane region" description="Helical" evidence="6">
    <location>
        <begin position="140"/>
        <end position="160"/>
    </location>
</feature>
<comment type="subcellular location">
    <subcellularLocation>
        <location evidence="1">Membrane</location>
        <topology evidence="1">Multi-pass membrane protein</topology>
    </subcellularLocation>
</comment>
<evidence type="ECO:0000256" key="1">
    <source>
        <dbReference type="ARBA" id="ARBA00004141"/>
    </source>
</evidence>
<evidence type="ECO:0000313" key="9">
    <source>
        <dbReference type="Proteomes" id="UP001470230"/>
    </source>
</evidence>
<dbReference type="InterPro" id="IPR050932">
    <property type="entry name" value="TM2D1-3-like"/>
</dbReference>
<evidence type="ECO:0000256" key="2">
    <source>
        <dbReference type="ARBA" id="ARBA00008284"/>
    </source>
</evidence>
<reference evidence="8 9" key="1">
    <citation type="submission" date="2024-04" db="EMBL/GenBank/DDBJ databases">
        <title>Tritrichomonas musculus Genome.</title>
        <authorList>
            <person name="Alves-Ferreira E."/>
            <person name="Grigg M."/>
            <person name="Lorenzi H."/>
            <person name="Galac M."/>
        </authorList>
    </citation>
    <scope>NUCLEOTIDE SEQUENCE [LARGE SCALE GENOMIC DNA]</scope>
    <source>
        <strain evidence="8 9">EAF2021</strain>
    </source>
</reference>
<keyword evidence="5 6" id="KW-0472">Membrane</keyword>
<evidence type="ECO:0000256" key="6">
    <source>
        <dbReference type="SAM" id="Phobius"/>
    </source>
</evidence>
<evidence type="ECO:0000259" key="7">
    <source>
        <dbReference type="Pfam" id="PF05154"/>
    </source>
</evidence>
<dbReference type="InterPro" id="IPR007829">
    <property type="entry name" value="TM2"/>
</dbReference>
<dbReference type="Proteomes" id="UP001470230">
    <property type="component" value="Unassembled WGS sequence"/>
</dbReference>
<dbReference type="PANTHER" id="PTHR21016:SF25">
    <property type="entry name" value="TM2 DOMAIN-CONTAINING PROTEIN DDB_G0277895-RELATED"/>
    <property type="match status" value="1"/>
</dbReference>
<feature type="domain" description="TM2" evidence="7">
    <location>
        <begin position="116"/>
        <end position="162"/>
    </location>
</feature>
<feature type="transmembrane region" description="Helical" evidence="6">
    <location>
        <begin position="114"/>
        <end position="133"/>
    </location>
</feature>
<keyword evidence="3 6" id="KW-0812">Transmembrane</keyword>
<keyword evidence="4 6" id="KW-1133">Transmembrane helix</keyword>
<evidence type="ECO:0000256" key="5">
    <source>
        <dbReference type="ARBA" id="ARBA00023136"/>
    </source>
</evidence>
<name>A0ABR2LAR4_9EUKA</name>
<accession>A0ABR2LAR4</accession>
<comment type="similarity">
    <text evidence="2">Belongs to the TM2 family.</text>
</comment>
<evidence type="ECO:0000313" key="8">
    <source>
        <dbReference type="EMBL" id="KAK8899867.1"/>
    </source>
</evidence>
<protein>
    <submittedName>
        <fullName evidence="8">TM2 domain-containing protein 2</fullName>
    </submittedName>
</protein>
<sequence>MFLFILLLSRKPEYRVCNRDKEGRVVSCENKSWNPNNAQIPCQYLPIQFVECITHSFDKFQKEFVNGTLPLDGCPKGHQSETIFGTAVCHPLEGIYCIGEQYWMNTTYPCYESGTYSIVTSFLLSFLLGILGADRFYLGYYFLGFLKLFTLGGIFVWWILDFLLLVLGQWGPYDGTYSINY</sequence>